<evidence type="ECO:0000313" key="3">
    <source>
        <dbReference type="Proteomes" id="UP001172159"/>
    </source>
</evidence>
<dbReference type="AlphaFoldDB" id="A0AA40EEH0"/>
<gene>
    <name evidence="2" type="ORF">B0T21DRAFT_412510</name>
</gene>
<dbReference type="Proteomes" id="UP001172159">
    <property type="component" value="Unassembled WGS sequence"/>
</dbReference>
<name>A0AA40EEH0_9PEZI</name>
<accession>A0AA40EEH0</accession>
<keyword evidence="3" id="KW-1185">Reference proteome</keyword>
<organism evidence="2 3">
    <name type="scientific">Apiosordaria backusii</name>
    <dbReference type="NCBI Taxonomy" id="314023"/>
    <lineage>
        <taxon>Eukaryota</taxon>
        <taxon>Fungi</taxon>
        <taxon>Dikarya</taxon>
        <taxon>Ascomycota</taxon>
        <taxon>Pezizomycotina</taxon>
        <taxon>Sordariomycetes</taxon>
        <taxon>Sordariomycetidae</taxon>
        <taxon>Sordariales</taxon>
        <taxon>Lasiosphaeriaceae</taxon>
        <taxon>Apiosordaria</taxon>
    </lineage>
</organism>
<dbReference type="EMBL" id="JAUKTV010000008">
    <property type="protein sequence ID" value="KAK0732333.1"/>
    <property type="molecule type" value="Genomic_DNA"/>
</dbReference>
<sequence length="296" mass="32443">MAADLTLSQVTTEATETVLTANASKIEIALTSKFIQTVPRTAVAHPMATMVMVAGPVAAAACWPAPEKPSSPRRAATPSNTPESNNDDGGNENQAQEAEDAVQAHGVNDNRAEEQADDDGVGESLTPPPQVPYGALNGPLRIYPQRPGLISINRIYPRSRVANRQSRHLSERDVFNNFRHELQPYGSHDPIQTITNQSGEFRFVEMVVNIEGADAYVQSLDVGDVVDVVFAPLYGREWVDVDEGVSLYQERLTTAFGNEGNGWPQPSLMTLRLSAHRALLSRQGRIFILFVRVRQQ</sequence>
<evidence type="ECO:0000313" key="2">
    <source>
        <dbReference type="EMBL" id="KAK0732333.1"/>
    </source>
</evidence>
<comment type="caution">
    <text evidence="2">The sequence shown here is derived from an EMBL/GenBank/DDBJ whole genome shotgun (WGS) entry which is preliminary data.</text>
</comment>
<feature type="region of interest" description="Disordered" evidence="1">
    <location>
        <begin position="64"/>
        <end position="138"/>
    </location>
</feature>
<evidence type="ECO:0000256" key="1">
    <source>
        <dbReference type="SAM" id="MobiDB-lite"/>
    </source>
</evidence>
<proteinExistence type="predicted"/>
<protein>
    <submittedName>
        <fullName evidence="2">Uncharacterized protein</fullName>
    </submittedName>
</protein>
<reference evidence="2" key="1">
    <citation type="submission" date="2023-06" db="EMBL/GenBank/DDBJ databases">
        <title>Genome-scale phylogeny and comparative genomics of the fungal order Sordariales.</title>
        <authorList>
            <consortium name="Lawrence Berkeley National Laboratory"/>
            <person name="Hensen N."/>
            <person name="Bonometti L."/>
            <person name="Westerberg I."/>
            <person name="Brannstrom I.O."/>
            <person name="Guillou S."/>
            <person name="Cros-Aarteil S."/>
            <person name="Calhoun S."/>
            <person name="Haridas S."/>
            <person name="Kuo A."/>
            <person name="Mondo S."/>
            <person name="Pangilinan J."/>
            <person name="Riley R."/>
            <person name="Labutti K."/>
            <person name="Andreopoulos B."/>
            <person name="Lipzen A."/>
            <person name="Chen C."/>
            <person name="Yanf M."/>
            <person name="Daum C."/>
            <person name="Ng V."/>
            <person name="Clum A."/>
            <person name="Steindorff A."/>
            <person name="Ohm R."/>
            <person name="Martin F."/>
            <person name="Silar P."/>
            <person name="Natvig D."/>
            <person name="Lalanne C."/>
            <person name="Gautier V."/>
            <person name="Ament-Velasquez S.L."/>
            <person name="Kruys A."/>
            <person name="Hutchinson M.I."/>
            <person name="Powell A.J."/>
            <person name="Barry K."/>
            <person name="Miller A.N."/>
            <person name="Grigoriev I.V."/>
            <person name="Debuchy R."/>
            <person name="Gladieux P."/>
            <person name="Thoren M.H."/>
            <person name="Johannesson H."/>
        </authorList>
    </citation>
    <scope>NUCLEOTIDE SEQUENCE</scope>
    <source>
        <strain evidence="2">CBS 540.89</strain>
    </source>
</reference>